<dbReference type="InterPro" id="IPR000387">
    <property type="entry name" value="Tyr_Pase_dom"/>
</dbReference>
<sequence>MRPVIYTVQQTGAGTISTMGKPRSNQWLDGDMVALRELGVDVLVSAMTPDERAKWGLALEEKAALAAGLEFVEIPIPDRHVPDREAIADTIAHLTEQYRAGKHLVFHCWAGIGRSSLLAASVLVSDGLAPDEAWDLISAARGYPVPDTEEQRAWLR</sequence>
<dbReference type="Pfam" id="PF22785">
    <property type="entry name" value="Tc-R-P"/>
    <property type="match status" value="1"/>
</dbReference>
<reference evidence="2 3" key="1">
    <citation type="submission" date="2019-07" db="EMBL/GenBank/DDBJ databases">
        <title>Lentzea xizangensis sp. nov., isolated from Qinghai-Tibetan Plateau Soils.</title>
        <authorList>
            <person name="Huang J."/>
        </authorList>
    </citation>
    <scope>NUCLEOTIDE SEQUENCE [LARGE SCALE GENOMIC DNA]</scope>
    <source>
        <strain evidence="2 3">FXJ1.1311</strain>
    </source>
</reference>
<dbReference type="SUPFAM" id="SSF52799">
    <property type="entry name" value="(Phosphotyrosine protein) phosphatases II"/>
    <property type="match status" value="1"/>
</dbReference>
<dbReference type="Gene3D" id="3.90.190.10">
    <property type="entry name" value="Protein tyrosine phosphatase superfamily"/>
    <property type="match status" value="1"/>
</dbReference>
<gene>
    <name evidence="2" type="ORF">FKR81_06925</name>
</gene>
<proteinExistence type="predicted"/>
<dbReference type="OrthoDB" id="9806482at2"/>
<dbReference type="Proteomes" id="UP000316639">
    <property type="component" value="Unassembled WGS sequence"/>
</dbReference>
<comment type="caution">
    <text evidence="2">The sequence shown here is derived from an EMBL/GenBank/DDBJ whole genome shotgun (WGS) entry which is preliminary data.</text>
</comment>
<evidence type="ECO:0000259" key="1">
    <source>
        <dbReference type="PROSITE" id="PS50056"/>
    </source>
</evidence>
<name>A0A563EYP2_9PSEU</name>
<protein>
    <submittedName>
        <fullName evidence="2">Tyrosine protein phosphatase</fullName>
    </submittedName>
</protein>
<accession>A0A563EYP2</accession>
<dbReference type="InterPro" id="IPR050561">
    <property type="entry name" value="PTP"/>
</dbReference>
<keyword evidence="3" id="KW-1185">Reference proteome</keyword>
<dbReference type="PROSITE" id="PS50056">
    <property type="entry name" value="TYR_PHOSPHATASE_2"/>
    <property type="match status" value="1"/>
</dbReference>
<dbReference type="EMBL" id="VOBR01000004">
    <property type="protein sequence ID" value="TWP52845.1"/>
    <property type="molecule type" value="Genomic_DNA"/>
</dbReference>
<evidence type="ECO:0000313" key="3">
    <source>
        <dbReference type="Proteomes" id="UP000316639"/>
    </source>
</evidence>
<dbReference type="PROSITE" id="PS00383">
    <property type="entry name" value="TYR_PHOSPHATASE_1"/>
    <property type="match status" value="1"/>
</dbReference>
<organism evidence="2 3">
    <name type="scientific">Lentzea tibetensis</name>
    <dbReference type="NCBI Taxonomy" id="2591470"/>
    <lineage>
        <taxon>Bacteria</taxon>
        <taxon>Bacillati</taxon>
        <taxon>Actinomycetota</taxon>
        <taxon>Actinomycetes</taxon>
        <taxon>Pseudonocardiales</taxon>
        <taxon>Pseudonocardiaceae</taxon>
        <taxon>Lentzea</taxon>
    </lineage>
</organism>
<evidence type="ECO:0000313" key="2">
    <source>
        <dbReference type="EMBL" id="TWP52845.1"/>
    </source>
</evidence>
<dbReference type="InterPro" id="IPR016130">
    <property type="entry name" value="Tyr_Pase_AS"/>
</dbReference>
<dbReference type="AlphaFoldDB" id="A0A563EYP2"/>
<dbReference type="PANTHER" id="PTHR23339">
    <property type="entry name" value="TYROSINE SPECIFIC PROTEIN PHOSPHATASE AND DUAL SPECIFICITY PROTEIN PHOSPHATASE"/>
    <property type="match status" value="1"/>
</dbReference>
<dbReference type="InterPro" id="IPR029021">
    <property type="entry name" value="Prot-tyrosine_phosphatase-like"/>
</dbReference>
<feature type="domain" description="Tyrosine specific protein phosphatases" evidence="1">
    <location>
        <begin position="85"/>
        <end position="152"/>
    </location>
</feature>